<evidence type="ECO:0000313" key="1">
    <source>
        <dbReference type="EMBL" id="PAV57706.1"/>
    </source>
</evidence>
<dbReference type="AlphaFoldDB" id="A0A2A2J7F6"/>
<accession>A0A2A2J7F6</accession>
<keyword evidence="2" id="KW-1185">Reference proteome</keyword>
<gene>
    <name evidence="1" type="ORF">WR25_23316</name>
</gene>
<organism evidence="1 2">
    <name type="scientific">Diploscapter pachys</name>
    <dbReference type="NCBI Taxonomy" id="2018661"/>
    <lineage>
        <taxon>Eukaryota</taxon>
        <taxon>Metazoa</taxon>
        <taxon>Ecdysozoa</taxon>
        <taxon>Nematoda</taxon>
        <taxon>Chromadorea</taxon>
        <taxon>Rhabditida</taxon>
        <taxon>Rhabditina</taxon>
        <taxon>Rhabditomorpha</taxon>
        <taxon>Rhabditoidea</taxon>
        <taxon>Rhabditidae</taxon>
        <taxon>Diploscapter</taxon>
    </lineage>
</organism>
<sequence>MRMDVQIECGPRTRVQVDMNGKISVILPISQPPPVSVEVIELDSDHETEKSDNDIQLLEKSISKISHRESKQNCLGFDATTSQNDGTFIFEFADLGQKIQMHRSAKSVTEHLMGFFDTQSS</sequence>
<dbReference type="Proteomes" id="UP000218231">
    <property type="component" value="Unassembled WGS sequence"/>
</dbReference>
<protein>
    <submittedName>
        <fullName evidence="1">Uncharacterized protein</fullName>
    </submittedName>
</protein>
<comment type="caution">
    <text evidence="1">The sequence shown here is derived from an EMBL/GenBank/DDBJ whole genome shotgun (WGS) entry which is preliminary data.</text>
</comment>
<proteinExistence type="predicted"/>
<dbReference type="EMBL" id="LIAE01010630">
    <property type="protein sequence ID" value="PAV57706.1"/>
    <property type="molecule type" value="Genomic_DNA"/>
</dbReference>
<evidence type="ECO:0000313" key="2">
    <source>
        <dbReference type="Proteomes" id="UP000218231"/>
    </source>
</evidence>
<name>A0A2A2J7F6_9BILA</name>
<reference evidence="1 2" key="1">
    <citation type="journal article" date="2017" name="Curr. Biol.">
        <title>Genome architecture and evolution of a unichromosomal asexual nematode.</title>
        <authorList>
            <person name="Fradin H."/>
            <person name="Zegar C."/>
            <person name="Gutwein M."/>
            <person name="Lucas J."/>
            <person name="Kovtun M."/>
            <person name="Corcoran D."/>
            <person name="Baugh L.R."/>
            <person name="Kiontke K."/>
            <person name="Gunsalus K."/>
            <person name="Fitch D.H."/>
            <person name="Piano F."/>
        </authorList>
    </citation>
    <scope>NUCLEOTIDE SEQUENCE [LARGE SCALE GENOMIC DNA]</scope>
    <source>
        <strain evidence="1">PF1309</strain>
    </source>
</reference>